<evidence type="ECO:0000313" key="2">
    <source>
        <dbReference type="Proteomes" id="UP000789366"/>
    </source>
</evidence>
<reference evidence="1" key="1">
    <citation type="submission" date="2021-06" db="EMBL/GenBank/DDBJ databases">
        <authorList>
            <person name="Kallberg Y."/>
            <person name="Tangrot J."/>
            <person name="Rosling A."/>
        </authorList>
    </citation>
    <scope>NUCLEOTIDE SEQUENCE</scope>
    <source>
        <strain evidence="1">28 12/20/2015</strain>
    </source>
</reference>
<comment type="caution">
    <text evidence="1">The sequence shown here is derived from an EMBL/GenBank/DDBJ whole genome shotgun (WGS) entry which is preliminary data.</text>
</comment>
<protein>
    <submittedName>
        <fullName evidence="1">9236_t:CDS:1</fullName>
    </submittedName>
</protein>
<dbReference type="Proteomes" id="UP000789366">
    <property type="component" value="Unassembled WGS sequence"/>
</dbReference>
<accession>A0ACA9K245</accession>
<dbReference type="EMBL" id="CAJVPW010000241">
    <property type="protein sequence ID" value="CAG8447688.1"/>
    <property type="molecule type" value="Genomic_DNA"/>
</dbReference>
<gene>
    <name evidence="1" type="ORF">SPELUC_LOCUS610</name>
</gene>
<name>A0ACA9K245_9GLOM</name>
<evidence type="ECO:0000313" key="1">
    <source>
        <dbReference type="EMBL" id="CAG8447688.1"/>
    </source>
</evidence>
<organism evidence="1 2">
    <name type="scientific">Cetraspora pellucida</name>
    <dbReference type="NCBI Taxonomy" id="1433469"/>
    <lineage>
        <taxon>Eukaryota</taxon>
        <taxon>Fungi</taxon>
        <taxon>Fungi incertae sedis</taxon>
        <taxon>Mucoromycota</taxon>
        <taxon>Glomeromycotina</taxon>
        <taxon>Glomeromycetes</taxon>
        <taxon>Diversisporales</taxon>
        <taxon>Gigasporaceae</taxon>
        <taxon>Cetraspora</taxon>
    </lineage>
</organism>
<keyword evidence="2" id="KW-1185">Reference proteome</keyword>
<sequence length="466" mass="53594">MKANYGEEPPYFNARAIYKINFPPSLWNELTEKQQNLAKKNGHGKLTLREKVKADPVRGEQNPDNPAELDNNALFYGEPRTGKSVMAEKLAYEADCYPLVVIQGSTLTPNKSDTNANVTLLLKFIFTISSITHDLVNNFGYEREEGDGEVRYILFIDEADQICTNNFDPPRIASSQLTFLKECMGSDNKEEESKNLWIAATNHLDNINPADITLNYEDIKHVNRFNKILFDKYFLGKGKDGVIDNNKSFWHKFINHPDTKEQLPEIKEDEVDKLTGEIIIDEKTGKPREIIKQKGIQIGEFLEFFWQKFDNKEIEEFGGKFEKPQKPKIEEVVEETVKLAANKMANDISKVIDTRLQELNKTANQTRSDIESSLDLISTSISQGVEELATHDAYSKHSKRQKEKLALKGKSIEQAQKENERYQKEADELKKKYEENEEKIRDLEKKAQEARSKANDTNLSDEERIF</sequence>
<proteinExistence type="predicted"/>